<dbReference type="Pfam" id="PF06985">
    <property type="entry name" value="HET"/>
    <property type="match status" value="1"/>
</dbReference>
<accession>A0A9P4XW97</accession>
<sequence>MTQALPTITPVYAGLNGSRSQIRFIHLLPGSFNEAIRCNLETITLSMDTTLPFEALSYVWGNDEPRKFILLNGQPWPVGRNLAHILRRLRYEDRARSLWVDEVCINQDDVDEKFHQVRLLAKVYKQSARCLIWLGNVDEGSE</sequence>
<dbReference type="PANTHER" id="PTHR24148">
    <property type="entry name" value="ANKYRIN REPEAT DOMAIN-CONTAINING PROTEIN 39 HOMOLOG-RELATED"/>
    <property type="match status" value="1"/>
</dbReference>
<dbReference type="EMBL" id="MU032351">
    <property type="protein sequence ID" value="KAF3761982.1"/>
    <property type="molecule type" value="Genomic_DNA"/>
</dbReference>
<evidence type="ECO:0000313" key="3">
    <source>
        <dbReference type="Proteomes" id="UP000803844"/>
    </source>
</evidence>
<organism evidence="2 3">
    <name type="scientific">Cryphonectria parasitica (strain ATCC 38755 / EP155)</name>
    <dbReference type="NCBI Taxonomy" id="660469"/>
    <lineage>
        <taxon>Eukaryota</taxon>
        <taxon>Fungi</taxon>
        <taxon>Dikarya</taxon>
        <taxon>Ascomycota</taxon>
        <taxon>Pezizomycotina</taxon>
        <taxon>Sordariomycetes</taxon>
        <taxon>Sordariomycetidae</taxon>
        <taxon>Diaporthales</taxon>
        <taxon>Cryphonectriaceae</taxon>
        <taxon>Cryphonectria-Endothia species complex</taxon>
        <taxon>Cryphonectria</taxon>
    </lineage>
</organism>
<dbReference type="GeneID" id="63834953"/>
<evidence type="ECO:0000313" key="2">
    <source>
        <dbReference type="EMBL" id="KAF3761982.1"/>
    </source>
</evidence>
<dbReference type="PANTHER" id="PTHR24148:SF82">
    <property type="entry name" value="HETEROKARYON INCOMPATIBILITY DOMAIN-CONTAINING PROTEIN"/>
    <property type="match status" value="1"/>
</dbReference>
<gene>
    <name evidence="2" type="ORF">M406DRAFT_266759</name>
</gene>
<dbReference type="AlphaFoldDB" id="A0A9P4XW97"/>
<proteinExistence type="predicted"/>
<dbReference type="OrthoDB" id="3477286at2759"/>
<dbReference type="InterPro" id="IPR010730">
    <property type="entry name" value="HET"/>
</dbReference>
<name>A0A9P4XW97_CRYP1</name>
<evidence type="ECO:0000259" key="1">
    <source>
        <dbReference type="Pfam" id="PF06985"/>
    </source>
</evidence>
<feature type="non-terminal residue" evidence="2">
    <location>
        <position position="142"/>
    </location>
</feature>
<protein>
    <submittedName>
        <fullName evidence="2">HET-domain-containing protein</fullName>
    </submittedName>
</protein>
<dbReference type="Proteomes" id="UP000803844">
    <property type="component" value="Unassembled WGS sequence"/>
</dbReference>
<reference evidence="2" key="1">
    <citation type="journal article" date="2020" name="Phytopathology">
        <title>Genome sequence of the chestnut blight fungus Cryphonectria parasitica EP155: A fundamental resource for an archetypical invasive plant pathogen.</title>
        <authorList>
            <person name="Crouch J.A."/>
            <person name="Dawe A."/>
            <person name="Aerts A."/>
            <person name="Barry K."/>
            <person name="Churchill A.C.L."/>
            <person name="Grimwood J."/>
            <person name="Hillman B."/>
            <person name="Milgroom M.G."/>
            <person name="Pangilinan J."/>
            <person name="Smith M."/>
            <person name="Salamov A."/>
            <person name="Schmutz J."/>
            <person name="Yadav J."/>
            <person name="Grigoriev I.V."/>
            <person name="Nuss D."/>
        </authorList>
    </citation>
    <scope>NUCLEOTIDE SEQUENCE</scope>
    <source>
        <strain evidence="2">EP155</strain>
    </source>
</reference>
<comment type="caution">
    <text evidence="2">The sequence shown here is derived from an EMBL/GenBank/DDBJ whole genome shotgun (WGS) entry which is preliminary data.</text>
</comment>
<dbReference type="RefSeq" id="XP_040772961.1">
    <property type="nucleotide sequence ID" value="XM_040917824.1"/>
</dbReference>
<dbReference type="InterPro" id="IPR052895">
    <property type="entry name" value="HetReg/Transcr_Mod"/>
</dbReference>
<keyword evidence="3" id="KW-1185">Reference proteome</keyword>
<feature type="domain" description="Heterokaryon incompatibility" evidence="1">
    <location>
        <begin position="53"/>
        <end position="139"/>
    </location>
</feature>